<dbReference type="Proteomes" id="UP000765509">
    <property type="component" value="Unassembled WGS sequence"/>
</dbReference>
<comment type="caution">
    <text evidence="1">The sequence shown here is derived from an EMBL/GenBank/DDBJ whole genome shotgun (WGS) entry which is preliminary data.</text>
</comment>
<gene>
    <name evidence="1" type="ORF">O181_019932</name>
</gene>
<dbReference type="Gene3D" id="3.30.420.10">
    <property type="entry name" value="Ribonuclease H-like superfamily/Ribonuclease H"/>
    <property type="match status" value="1"/>
</dbReference>
<keyword evidence="2" id="KW-1185">Reference proteome</keyword>
<protein>
    <recommendedName>
        <fullName evidence="3">Reverse transcriptase domain-containing protein</fullName>
    </recommendedName>
</protein>
<organism evidence="1 2">
    <name type="scientific">Austropuccinia psidii MF-1</name>
    <dbReference type="NCBI Taxonomy" id="1389203"/>
    <lineage>
        <taxon>Eukaryota</taxon>
        <taxon>Fungi</taxon>
        <taxon>Dikarya</taxon>
        <taxon>Basidiomycota</taxon>
        <taxon>Pucciniomycotina</taxon>
        <taxon>Pucciniomycetes</taxon>
        <taxon>Pucciniales</taxon>
        <taxon>Sphaerophragmiaceae</taxon>
        <taxon>Austropuccinia</taxon>
    </lineage>
</organism>
<dbReference type="SUPFAM" id="SSF53098">
    <property type="entry name" value="Ribonuclease H-like"/>
    <property type="match status" value="1"/>
</dbReference>
<dbReference type="AlphaFoldDB" id="A0A9Q3CAR4"/>
<proteinExistence type="predicted"/>
<reference evidence="1" key="1">
    <citation type="submission" date="2021-03" db="EMBL/GenBank/DDBJ databases">
        <title>Draft genome sequence of rust myrtle Austropuccinia psidii MF-1, a brazilian biotype.</title>
        <authorList>
            <person name="Quecine M.C."/>
            <person name="Pachon D.M.R."/>
            <person name="Bonatelli M.L."/>
            <person name="Correr F.H."/>
            <person name="Franceschini L.M."/>
            <person name="Leite T.F."/>
            <person name="Margarido G.R.A."/>
            <person name="Almeida C.A."/>
            <person name="Ferrarezi J.A."/>
            <person name="Labate C.A."/>
        </authorList>
    </citation>
    <scope>NUCLEOTIDE SEQUENCE</scope>
    <source>
        <strain evidence="1">MF-1</strain>
    </source>
</reference>
<name>A0A9Q3CAR4_9BASI</name>
<dbReference type="InterPro" id="IPR012337">
    <property type="entry name" value="RNaseH-like_sf"/>
</dbReference>
<evidence type="ECO:0000313" key="2">
    <source>
        <dbReference type="Proteomes" id="UP000765509"/>
    </source>
</evidence>
<dbReference type="InterPro" id="IPR036397">
    <property type="entry name" value="RNaseH_sf"/>
</dbReference>
<evidence type="ECO:0008006" key="3">
    <source>
        <dbReference type="Google" id="ProtNLM"/>
    </source>
</evidence>
<accession>A0A9Q3CAR4</accession>
<dbReference type="OrthoDB" id="3267074at2759"/>
<evidence type="ECO:0000313" key="1">
    <source>
        <dbReference type="EMBL" id="MBW0480217.1"/>
    </source>
</evidence>
<dbReference type="GO" id="GO:0003676">
    <property type="term" value="F:nucleic acid binding"/>
    <property type="evidence" value="ECO:0007669"/>
    <property type="project" value="InterPro"/>
</dbReference>
<sequence length="294" mass="32785">MPPYLSYIIDSFLSGRTTSLKINKFDLPNGLPQGSLLSVTLCLIYNSNLLLLSPPSLKKDNISIAYIDNVTHLIATETTRQGLNKFREIMVRSKNWSLRADGPLSLPGTLNQTHQNTWLPPAIAIFSDSQEALKSTILLSKKTPGQKLTTEIFNNFQNWSQHFPIKSYWCPGHVGIQQNKEVYTLAKEAASSTAPFPHTLHHISISISRQTTNIHSRAPPTLLITELTRVKLKTPQTLTSQALDQLEKGLASTIHQLCSGHTPLNACLHQIMQGDSPRCPHCNTPETTTHYLLY</sequence>
<dbReference type="EMBL" id="AVOT02005880">
    <property type="protein sequence ID" value="MBW0480217.1"/>
    <property type="molecule type" value="Genomic_DNA"/>
</dbReference>